<gene>
    <name evidence="12" type="ORF">PSTG_17266</name>
</gene>
<dbReference type="PROSITE" id="PS50920">
    <property type="entry name" value="SOLCAR"/>
    <property type="match status" value="3"/>
</dbReference>
<feature type="transmembrane region" description="Helical" evidence="11">
    <location>
        <begin position="12"/>
        <end position="33"/>
    </location>
</feature>
<accession>A0A0L0UR80</accession>
<dbReference type="OrthoDB" id="14252at2759"/>
<feature type="repeat" description="Solcar" evidence="9">
    <location>
        <begin position="14"/>
        <end position="99"/>
    </location>
</feature>
<name>A0A0L0UR80_9BASI</name>
<dbReference type="STRING" id="1165861.A0A0L0UR80"/>
<dbReference type="InterPro" id="IPR050567">
    <property type="entry name" value="Mitochondrial_Carrier"/>
</dbReference>
<dbReference type="PANTHER" id="PTHR45624:SF45">
    <property type="entry name" value="MITOCHONDRIAL CARRIER"/>
    <property type="match status" value="1"/>
</dbReference>
<dbReference type="GO" id="GO:0000064">
    <property type="term" value="F:L-ornithine transmembrane transporter activity"/>
    <property type="evidence" value="ECO:0007669"/>
    <property type="project" value="TreeGrafter"/>
</dbReference>
<dbReference type="Pfam" id="PF00153">
    <property type="entry name" value="Mito_carr"/>
    <property type="match status" value="3"/>
</dbReference>
<dbReference type="Gene3D" id="1.50.40.10">
    <property type="entry name" value="Mitochondrial carrier domain"/>
    <property type="match status" value="2"/>
</dbReference>
<keyword evidence="3 10" id="KW-0813">Transport</keyword>
<evidence type="ECO:0000256" key="2">
    <source>
        <dbReference type="ARBA" id="ARBA00006375"/>
    </source>
</evidence>
<dbReference type="AlphaFoldDB" id="A0A0L0UR80"/>
<dbReference type="PANTHER" id="PTHR45624">
    <property type="entry name" value="MITOCHONDRIAL BASIC AMINO ACIDS TRANSPORTER-RELATED"/>
    <property type="match status" value="1"/>
</dbReference>
<comment type="subcellular location">
    <subcellularLocation>
        <location evidence="1">Mitochondrion membrane</location>
        <topology evidence="1">Multi-pass membrane protein</topology>
    </subcellularLocation>
</comment>
<keyword evidence="8 9" id="KW-0472">Membrane</keyword>
<keyword evidence="4 9" id="KW-0812">Transmembrane</keyword>
<dbReference type="GO" id="GO:1990575">
    <property type="term" value="P:mitochondrial L-ornithine transmembrane transport"/>
    <property type="evidence" value="ECO:0007669"/>
    <property type="project" value="TreeGrafter"/>
</dbReference>
<comment type="similarity">
    <text evidence="2 10">Belongs to the mitochondrial carrier (TC 2.A.29) family.</text>
</comment>
<proteinExistence type="inferred from homology"/>
<evidence type="ECO:0000256" key="10">
    <source>
        <dbReference type="RuleBase" id="RU000488"/>
    </source>
</evidence>
<dbReference type="InterPro" id="IPR023395">
    <property type="entry name" value="MCP_dom_sf"/>
</dbReference>
<evidence type="ECO:0000256" key="3">
    <source>
        <dbReference type="ARBA" id="ARBA00022448"/>
    </source>
</evidence>
<sequence length="318" mass="35023">MELPESLTTSQPYVSTAASLISGCVGGTMQVLVGQPLDTIKTRAQIAPPGTFTGPMDVARRTLAKEGFLGFYKGMFSPLFGVAGVNSLLFGAYTVSKRLVSPYPDLTVVQTALAGSMAGAVNSVLASPVEMFKIRMQAQYGKSNDLRLREVVRLMWQEWGFRQGIMRGFWVTVVREIPAYAGFYTGFEVSKRAFQKRYGSEQILPVWTLLCSGAMGGIGYWTCCYPLDVIKSRVQMAEQPPRGNYIADTWRTICKEEGARALFRGLAPTYTHTTASNLSDSSLKFIFNPSYDNSVPAAASTFVGYELTMEFLHKHTNI</sequence>
<evidence type="ECO:0008006" key="14">
    <source>
        <dbReference type="Google" id="ProtNLM"/>
    </source>
</evidence>
<keyword evidence="5" id="KW-0677">Repeat</keyword>
<comment type="caution">
    <text evidence="12">The sequence shown here is derived from an EMBL/GenBank/DDBJ whole genome shotgun (WGS) entry which is preliminary data.</text>
</comment>
<organism evidence="12 13">
    <name type="scientific">Puccinia striiformis f. sp. tritici PST-78</name>
    <dbReference type="NCBI Taxonomy" id="1165861"/>
    <lineage>
        <taxon>Eukaryota</taxon>
        <taxon>Fungi</taxon>
        <taxon>Dikarya</taxon>
        <taxon>Basidiomycota</taxon>
        <taxon>Pucciniomycotina</taxon>
        <taxon>Pucciniomycetes</taxon>
        <taxon>Pucciniales</taxon>
        <taxon>Pucciniaceae</taxon>
        <taxon>Puccinia</taxon>
    </lineage>
</organism>
<keyword evidence="7" id="KW-0496">Mitochondrion</keyword>
<evidence type="ECO:0000256" key="4">
    <source>
        <dbReference type="ARBA" id="ARBA00022692"/>
    </source>
</evidence>
<keyword evidence="13" id="KW-1185">Reference proteome</keyword>
<keyword evidence="6 11" id="KW-1133">Transmembrane helix</keyword>
<evidence type="ECO:0000256" key="11">
    <source>
        <dbReference type="SAM" id="Phobius"/>
    </source>
</evidence>
<dbReference type="SUPFAM" id="SSF103506">
    <property type="entry name" value="Mitochondrial carrier"/>
    <property type="match status" value="1"/>
</dbReference>
<dbReference type="Proteomes" id="UP000054564">
    <property type="component" value="Unassembled WGS sequence"/>
</dbReference>
<evidence type="ECO:0000313" key="12">
    <source>
        <dbReference type="EMBL" id="KNE89279.1"/>
    </source>
</evidence>
<protein>
    <recommendedName>
        <fullName evidence="14">Mitochondrial carrier</fullName>
    </recommendedName>
</protein>
<evidence type="ECO:0000313" key="13">
    <source>
        <dbReference type="Proteomes" id="UP000054564"/>
    </source>
</evidence>
<feature type="transmembrane region" description="Helical" evidence="11">
    <location>
        <begin position="107"/>
        <end position="126"/>
    </location>
</feature>
<evidence type="ECO:0000256" key="8">
    <source>
        <dbReference type="ARBA" id="ARBA00023136"/>
    </source>
</evidence>
<feature type="transmembrane region" description="Helical" evidence="11">
    <location>
        <begin position="75"/>
        <end position="95"/>
    </location>
</feature>
<dbReference type="EMBL" id="AJIL01000413">
    <property type="protein sequence ID" value="KNE89279.1"/>
    <property type="molecule type" value="Genomic_DNA"/>
</dbReference>
<feature type="repeat" description="Solcar" evidence="9">
    <location>
        <begin position="106"/>
        <end position="193"/>
    </location>
</feature>
<feature type="repeat" description="Solcar" evidence="9">
    <location>
        <begin position="207"/>
        <end position="294"/>
    </location>
</feature>
<reference evidence="13" key="1">
    <citation type="submission" date="2014-03" db="EMBL/GenBank/DDBJ databases">
        <title>The Genome Sequence of Puccinia striiformis f. sp. tritici PST-78.</title>
        <authorList>
            <consortium name="The Broad Institute Genome Sequencing Platform"/>
            <person name="Cuomo C."/>
            <person name="Hulbert S."/>
            <person name="Chen X."/>
            <person name="Walker B."/>
            <person name="Young S.K."/>
            <person name="Zeng Q."/>
            <person name="Gargeya S."/>
            <person name="Fitzgerald M."/>
            <person name="Haas B."/>
            <person name="Abouelleil A."/>
            <person name="Alvarado L."/>
            <person name="Arachchi H.M."/>
            <person name="Berlin A.M."/>
            <person name="Chapman S.B."/>
            <person name="Goldberg J."/>
            <person name="Griggs A."/>
            <person name="Gujja S."/>
            <person name="Hansen M."/>
            <person name="Howarth C."/>
            <person name="Imamovic A."/>
            <person name="Larimer J."/>
            <person name="McCowan C."/>
            <person name="Montmayeur A."/>
            <person name="Murphy C."/>
            <person name="Neiman D."/>
            <person name="Pearson M."/>
            <person name="Priest M."/>
            <person name="Roberts A."/>
            <person name="Saif S."/>
            <person name="Shea T."/>
            <person name="Sisk P."/>
            <person name="Sykes S."/>
            <person name="Wortman J."/>
            <person name="Nusbaum C."/>
            <person name="Birren B."/>
        </authorList>
    </citation>
    <scope>NUCLEOTIDE SEQUENCE [LARGE SCALE GENOMIC DNA]</scope>
    <source>
        <strain evidence="13">race PST-78</strain>
    </source>
</reference>
<evidence type="ECO:0000256" key="5">
    <source>
        <dbReference type="ARBA" id="ARBA00022737"/>
    </source>
</evidence>
<evidence type="ECO:0000256" key="6">
    <source>
        <dbReference type="ARBA" id="ARBA00022989"/>
    </source>
</evidence>
<dbReference type="GO" id="GO:0031966">
    <property type="term" value="C:mitochondrial membrane"/>
    <property type="evidence" value="ECO:0007669"/>
    <property type="project" value="UniProtKB-SubCell"/>
</dbReference>
<dbReference type="InterPro" id="IPR018108">
    <property type="entry name" value="MCP_transmembrane"/>
</dbReference>
<evidence type="ECO:0000256" key="9">
    <source>
        <dbReference type="PROSITE-ProRule" id="PRU00282"/>
    </source>
</evidence>
<evidence type="ECO:0000256" key="7">
    <source>
        <dbReference type="ARBA" id="ARBA00023128"/>
    </source>
</evidence>
<evidence type="ECO:0000256" key="1">
    <source>
        <dbReference type="ARBA" id="ARBA00004225"/>
    </source>
</evidence>